<dbReference type="EMBL" id="LAZR01061120">
    <property type="protein sequence ID" value="KKK64226.1"/>
    <property type="molecule type" value="Genomic_DNA"/>
</dbReference>
<dbReference type="AlphaFoldDB" id="A0A0F8ZWA0"/>
<comment type="caution">
    <text evidence="1">The sequence shown here is derived from an EMBL/GenBank/DDBJ whole genome shotgun (WGS) entry which is preliminary data.</text>
</comment>
<proteinExistence type="predicted"/>
<accession>A0A0F8ZWA0</accession>
<gene>
    <name evidence="1" type="ORF">LCGC14_2986330</name>
</gene>
<sequence>YIGGIDIAPVGIETNKFLQRLGL</sequence>
<name>A0A0F8ZWA0_9ZZZZ</name>
<protein>
    <submittedName>
        <fullName evidence="1">Uncharacterized protein</fullName>
    </submittedName>
</protein>
<organism evidence="1">
    <name type="scientific">marine sediment metagenome</name>
    <dbReference type="NCBI Taxonomy" id="412755"/>
    <lineage>
        <taxon>unclassified sequences</taxon>
        <taxon>metagenomes</taxon>
        <taxon>ecological metagenomes</taxon>
    </lineage>
</organism>
<feature type="non-terminal residue" evidence="1">
    <location>
        <position position="1"/>
    </location>
</feature>
<reference evidence="1" key="1">
    <citation type="journal article" date="2015" name="Nature">
        <title>Complex archaea that bridge the gap between prokaryotes and eukaryotes.</title>
        <authorList>
            <person name="Spang A."/>
            <person name="Saw J.H."/>
            <person name="Jorgensen S.L."/>
            <person name="Zaremba-Niedzwiedzka K."/>
            <person name="Martijn J."/>
            <person name="Lind A.E."/>
            <person name="van Eijk R."/>
            <person name="Schleper C."/>
            <person name="Guy L."/>
            <person name="Ettema T.J."/>
        </authorList>
    </citation>
    <scope>NUCLEOTIDE SEQUENCE</scope>
</reference>
<evidence type="ECO:0000313" key="1">
    <source>
        <dbReference type="EMBL" id="KKK64226.1"/>
    </source>
</evidence>